<evidence type="ECO:0000256" key="4">
    <source>
        <dbReference type="ARBA" id="ARBA00051722"/>
    </source>
</evidence>
<dbReference type="InterPro" id="IPR016667">
    <property type="entry name" value="Caps_polysacc_synth_CpsB/CapC"/>
</dbReference>
<dbReference type="Pfam" id="PF19567">
    <property type="entry name" value="CpsB_CapC"/>
    <property type="match status" value="1"/>
</dbReference>
<evidence type="ECO:0000256" key="3">
    <source>
        <dbReference type="ARBA" id="ARBA00022801"/>
    </source>
</evidence>
<sequence>MNLSSLVVDVHSHLIPGIDDGAKNMQESLELIKELSDLGYRKLIITPHIMYDTYRNNSKDIIQKLDDLRVNISKNNLKIEIECAAEYYLDEHFIQLLKNKDILTFGSNYLLFETSYIARPYALHEQIFLMKSLGYKPVLAHPERYLYMHNDFKEYKRVKDMGVFFQINLNSLIGYYSSPVKKAVEWLVDNGLVDFAGSDTHKMRHIDFLKKVETSSSFQNLFLKNKLLNETLL</sequence>
<dbReference type="KEGG" id="suln:FJR47_04410"/>
<proteinExistence type="inferred from homology"/>
<gene>
    <name evidence="5" type="ORF">FJR47_04410</name>
</gene>
<dbReference type="PIRSF" id="PIRSF016557">
    <property type="entry name" value="Caps_synth_CpsB"/>
    <property type="match status" value="1"/>
</dbReference>
<dbReference type="PANTHER" id="PTHR39181">
    <property type="entry name" value="TYROSINE-PROTEIN PHOSPHATASE YWQE"/>
    <property type="match status" value="1"/>
</dbReference>
<comment type="catalytic activity">
    <reaction evidence="4">
        <text>O-phospho-L-tyrosyl-[protein] + H2O = L-tyrosyl-[protein] + phosphate</text>
        <dbReference type="Rhea" id="RHEA:10684"/>
        <dbReference type="Rhea" id="RHEA-COMP:10136"/>
        <dbReference type="Rhea" id="RHEA-COMP:20101"/>
        <dbReference type="ChEBI" id="CHEBI:15377"/>
        <dbReference type="ChEBI" id="CHEBI:43474"/>
        <dbReference type="ChEBI" id="CHEBI:46858"/>
        <dbReference type="ChEBI" id="CHEBI:61978"/>
        <dbReference type="EC" id="3.1.3.48"/>
    </reaction>
</comment>
<name>A0AAJ4A3C9_9BACT</name>
<dbReference type="Proteomes" id="UP000326061">
    <property type="component" value="Chromosome"/>
</dbReference>
<accession>A0AAJ4A3C9</accession>
<dbReference type="PANTHER" id="PTHR39181:SF1">
    <property type="entry name" value="TYROSINE-PROTEIN PHOSPHATASE YWQE"/>
    <property type="match status" value="1"/>
</dbReference>
<dbReference type="GO" id="GO:0004725">
    <property type="term" value="F:protein tyrosine phosphatase activity"/>
    <property type="evidence" value="ECO:0007669"/>
    <property type="project" value="UniProtKB-EC"/>
</dbReference>
<evidence type="ECO:0000313" key="5">
    <source>
        <dbReference type="EMBL" id="QFR43186.1"/>
    </source>
</evidence>
<comment type="similarity">
    <text evidence="1">Belongs to the metallo-dependent hydrolases superfamily. CpsB/CapC family.</text>
</comment>
<dbReference type="SUPFAM" id="SSF89550">
    <property type="entry name" value="PHP domain-like"/>
    <property type="match status" value="1"/>
</dbReference>
<dbReference type="GO" id="GO:0030145">
    <property type="term" value="F:manganese ion binding"/>
    <property type="evidence" value="ECO:0007669"/>
    <property type="project" value="InterPro"/>
</dbReference>
<evidence type="ECO:0000313" key="6">
    <source>
        <dbReference type="Proteomes" id="UP000326061"/>
    </source>
</evidence>
<dbReference type="AlphaFoldDB" id="A0AAJ4A3C9"/>
<evidence type="ECO:0000256" key="1">
    <source>
        <dbReference type="ARBA" id="ARBA00005750"/>
    </source>
</evidence>
<organism evidence="5 6">
    <name type="scientific">Sulfurimonas xiamenensis</name>
    <dbReference type="NCBI Taxonomy" id="2590021"/>
    <lineage>
        <taxon>Bacteria</taxon>
        <taxon>Pseudomonadati</taxon>
        <taxon>Campylobacterota</taxon>
        <taxon>Epsilonproteobacteria</taxon>
        <taxon>Campylobacterales</taxon>
        <taxon>Sulfurimonadaceae</taxon>
        <taxon>Sulfurimonas</taxon>
    </lineage>
</organism>
<protein>
    <recommendedName>
        <fullName evidence="2">protein-tyrosine-phosphatase</fullName>
        <ecNumber evidence="2">3.1.3.48</ecNumber>
    </recommendedName>
</protein>
<dbReference type="EMBL" id="CP041166">
    <property type="protein sequence ID" value="QFR43186.1"/>
    <property type="molecule type" value="Genomic_DNA"/>
</dbReference>
<dbReference type="Gene3D" id="3.20.20.140">
    <property type="entry name" value="Metal-dependent hydrolases"/>
    <property type="match status" value="1"/>
</dbReference>
<keyword evidence="3" id="KW-0378">Hydrolase</keyword>
<keyword evidence="6" id="KW-1185">Reference proteome</keyword>
<reference evidence="6" key="1">
    <citation type="submission" date="2019-06" db="EMBL/GenBank/DDBJ databases">
        <title>Sulfurimonas gotlandica sp. nov., a chemoautotrophic and psychrotolerant epsilonproteobacterium isolated from a pelagic redoxcline, and an emended description of the genus Sulfurimonas.</title>
        <authorList>
            <person name="Wang S."/>
            <person name="Jiang L."/>
            <person name="Shao Z."/>
        </authorList>
    </citation>
    <scope>NUCLEOTIDE SEQUENCE [LARGE SCALE GENOMIC DNA]</scope>
    <source>
        <strain evidence="6">1-1N</strain>
    </source>
</reference>
<dbReference type="InterPro" id="IPR016195">
    <property type="entry name" value="Pol/histidinol_Pase-like"/>
</dbReference>
<dbReference type="EC" id="3.1.3.48" evidence="2"/>
<evidence type="ECO:0000256" key="2">
    <source>
        <dbReference type="ARBA" id="ARBA00013064"/>
    </source>
</evidence>